<evidence type="ECO:0000313" key="1">
    <source>
        <dbReference type="EMBL" id="KAJ4848297.1"/>
    </source>
</evidence>
<gene>
    <name evidence="1" type="ORF">Tsubulata_051275</name>
</gene>
<dbReference type="Proteomes" id="UP001141552">
    <property type="component" value="Unassembled WGS sequence"/>
</dbReference>
<name>A0A9Q0JPF3_9ROSI</name>
<dbReference type="AlphaFoldDB" id="A0A9Q0JPF3"/>
<accession>A0A9Q0JPF3</accession>
<reference evidence="1" key="2">
    <citation type="journal article" date="2023" name="Plants (Basel)">
        <title>Annotation of the Turnera subulata (Passifloraceae) Draft Genome Reveals the S-Locus Evolved after the Divergence of Turneroideae from Passifloroideae in a Stepwise Manner.</title>
        <authorList>
            <person name="Henning P.M."/>
            <person name="Roalson E.H."/>
            <person name="Mir W."/>
            <person name="McCubbin A.G."/>
            <person name="Shore J.S."/>
        </authorList>
    </citation>
    <scope>NUCLEOTIDE SEQUENCE</scope>
    <source>
        <strain evidence="1">F60SS</strain>
    </source>
</reference>
<comment type="caution">
    <text evidence="1">The sequence shown here is derived from an EMBL/GenBank/DDBJ whole genome shotgun (WGS) entry which is preliminary data.</text>
</comment>
<organism evidence="1 2">
    <name type="scientific">Turnera subulata</name>
    <dbReference type="NCBI Taxonomy" id="218843"/>
    <lineage>
        <taxon>Eukaryota</taxon>
        <taxon>Viridiplantae</taxon>
        <taxon>Streptophyta</taxon>
        <taxon>Embryophyta</taxon>
        <taxon>Tracheophyta</taxon>
        <taxon>Spermatophyta</taxon>
        <taxon>Magnoliopsida</taxon>
        <taxon>eudicotyledons</taxon>
        <taxon>Gunneridae</taxon>
        <taxon>Pentapetalae</taxon>
        <taxon>rosids</taxon>
        <taxon>fabids</taxon>
        <taxon>Malpighiales</taxon>
        <taxon>Passifloraceae</taxon>
        <taxon>Turnera</taxon>
    </lineage>
</organism>
<evidence type="ECO:0000313" key="2">
    <source>
        <dbReference type="Proteomes" id="UP001141552"/>
    </source>
</evidence>
<reference evidence="1" key="1">
    <citation type="submission" date="2022-02" db="EMBL/GenBank/DDBJ databases">
        <authorList>
            <person name="Henning P.M."/>
            <person name="McCubbin A.G."/>
            <person name="Shore J.S."/>
        </authorList>
    </citation>
    <scope>NUCLEOTIDE SEQUENCE</scope>
    <source>
        <strain evidence="1">F60SS</strain>
        <tissue evidence="1">Leaves</tissue>
    </source>
</reference>
<sequence length="64" mass="7552">MFVFCKSITISDIFFLLPKYRKFKLIAGKVWSKATSYSTKAGGRFRRLSSRFCIHPKFEIRQGR</sequence>
<protein>
    <submittedName>
        <fullName evidence="1">Uncharacterized protein</fullName>
    </submittedName>
</protein>
<dbReference type="EMBL" id="JAKUCV010000931">
    <property type="protein sequence ID" value="KAJ4848297.1"/>
    <property type="molecule type" value="Genomic_DNA"/>
</dbReference>
<proteinExistence type="predicted"/>
<feature type="non-terminal residue" evidence="1">
    <location>
        <position position="64"/>
    </location>
</feature>
<keyword evidence="2" id="KW-1185">Reference proteome</keyword>